<evidence type="ECO:0000256" key="3">
    <source>
        <dbReference type="SAM" id="Coils"/>
    </source>
</evidence>
<feature type="region of interest" description="Disordered" evidence="4">
    <location>
        <begin position="441"/>
        <end position="532"/>
    </location>
</feature>
<dbReference type="HOGENOM" id="CLU_010846_2_0_1"/>
<accession>F7D5M4</accession>
<dbReference type="InParanoid" id="F7D5M4"/>
<evidence type="ECO:0000313" key="5">
    <source>
        <dbReference type="Ensembl" id="ENSMODP00000009948.4"/>
    </source>
</evidence>
<comment type="subcellular location">
    <subcellularLocation>
        <location evidence="1">Nucleus</location>
    </subcellularLocation>
</comment>
<dbReference type="STRING" id="13616.ENSMODP00000009948"/>
<feature type="compositionally biased region" description="Pro residues" evidence="4">
    <location>
        <begin position="510"/>
        <end position="525"/>
    </location>
</feature>
<dbReference type="PANTHER" id="PTHR12214:SF4">
    <property type="entry name" value="INTRON LARGE COMPLEX COMPONENT GCFC2"/>
    <property type="match status" value="1"/>
</dbReference>
<feature type="region of interest" description="Disordered" evidence="4">
    <location>
        <begin position="1"/>
        <end position="227"/>
    </location>
</feature>
<feature type="compositionally biased region" description="Low complexity" evidence="4">
    <location>
        <begin position="91"/>
        <end position="110"/>
    </location>
</feature>
<evidence type="ECO:0000313" key="6">
    <source>
        <dbReference type="Proteomes" id="UP000002280"/>
    </source>
</evidence>
<evidence type="ECO:0000256" key="4">
    <source>
        <dbReference type="SAM" id="MobiDB-lite"/>
    </source>
</evidence>
<keyword evidence="3" id="KW-0175">Coiled coil</keyword>
<sequence length="559" mass="60116">MEGPEAPTSHLASGSTSPTWAAQLRDGRGRPAEGRGQAEPRANGMGSTAQAPKVAAQCTPTMSQRPPRNFRRRQADSGSSSDPDLDPEPSPDSGLTGRASERASGASGSRGRARVWATSRRAETRPAPKREAQDFSGSSGDSAGRLSDPPRAPAHADFLPLSGSPRQRGLALKGSSDSDSEDEPDPRGQAASCSSEGPDAASSEEEAQDTWETQQMRKALRVPGGGLASGLCHVPTSPAGKRVSDWAGSFPPVSLESIKKQLSSRLASLEDVHRCHQREYECRRQDADSARKAVAALQEAPDPAPTYAFYRSLKDYLAVLLDCLSEKTAAIEALESALRALLRDRAASRLKRRQEELRSEAAHLQQLAARSTDCAPDAPGLCEQAAARRSQGSRPQPREGPSSEEEPEEEADLRDRQGRCLSARHVTVCKRVRTRVTSVCPSLRPPRLGRSPGLRRDPSQNPLRVPFLLRSLKRSCIRPRPEERPGPSRGGSRARLEPRTRSPSAWLLSAPPPDVQGLPGPPLRLSPPLCSGEFPGRVLLGSQGSVAAWVRPSRPRPPP</sequence>
<feature type="region of interest" description="Disordered" evidence="4">
    <location>
        <begin position="385"/>
        <end position="417"/>
    </location>
</feature>
<dbReference type="InterPro" id="IPR012890">
    <property type="entry name" value="GCFC2-like"/>
</dbReference>
<feature type="compositionally biased region" description="Basic and acidic residues" evidence="4">
    <location>
        <begin position="25"/>
        <end position="38"/>
    </location>
</feature>
<evidence type="ECO:0000256" key="1">
    <source>
        <dbReference type="ARBA" id="ARBA00004123"/>
    </source>
</evidence>
<feature type="compositionally biased region" description="Acidic residues" evidence="4">
    <location>
        <begin position="402"/>
        <end position="412"/>
    </location>
</feature>
<dbReference type="eggNOG" id="KOG2136">
    <property type="taxonomic scope" value="Eukaryota"/>
</dbReference>
<feature type="compositionally biased region" description="Low complexity" evidence="4">
    <location>
        <begin position="441"/>
        <end position="452"/>
    </location>
</feature>
<reference evidence="5 6" key="1">
    <citation type="journal article" date="2007" name="Nature">
        <title>Genome of the marsupial Monodelphis domestica reveals innovation in non-coding sequences.</title>
        <authorList>
            <person name="Mikkelsen T.S."/>
            <person name="Wakefield M.J."/>
            <person name="Aken B."/>
            <person name="Amemiya C.T."/>
            <person name="Chang J.L."/>
            <person name="Duke S."/>
            <person name="Garber M."/>
            <person name="Gentles A.J."/>
            <person name="Goodstadt L."/>
            <person name="Heger A."/>
            <person name="Jurka J."/>
            <person name="Kamal M."/>
            <person name="Mauceli E."/>
            <person name="Searle S.M."/>
            <person name="Sharpe T."/>
            <person name="Baker M.L."/>
            <person name="Batzer M.A."/>
            <person name="Benos P.V."/>
            <person name="Belov K."/>
            <person name="Clamp M."/>
            <person name="Cook A."/>
            <person name="Cuff J."/>
            <person name="Das R."/>
            <person name="Davidow L."/>
            <person name="Deakin J.E."/>
            <person name="Fazzari M.J."/>
            <person name="Glass J.L."/>
            <person name="Grabherr M."/>
            <person name="Greally J.M."/>
            <person name="Gu W."/>
            <person name="Hore T.A."/>
            <person name="Huttley G.A."/>
            <person name="Kleber M."/>
            <person name="Jirtle R.L."/>
            <person name="Koina E."/>
            <person name="Lee J.T."/>
            <person name="Mahony S."/>
            <person name="Marra M.A."/>
            <person name="Miller R.D."/>
            <person name="Nicholls R.D."/>
            <person name="Oda M."/>
            <person name="Papenfuss A.T."/>
            <person name="Parra Z.E."/>
            <person name="Pollock D.D."/>
            <person name="Ray D.A."/>
            <person name="Schein J.E."/>
            <person name="Speed T.P."/>
            <person name="Thompson K."/>
            <person name="VandeBerg J.L."/>
            <person name="Wade C.M."/>
            <person name="Walker J.A."/>
            <person name="Waters P.D."/>
            <person name="Webber C."/>
            <person name="Weidman J.R."/>
            <person name="Xie X."/>
            <person name="Zody M.C."/>
            <person name="Baldwin J."/>
            <person name="Abdouelleil A."/>
            <person name="Abdulkadir J."/>
            <person name="Abebe A."/>
            <person name="Abera B."/>
            <person name="Abreu J."/>
            <person name="Acer S.C."/>
            <person name="Aftuck L."/>
            <person name="Alexander A."/>
            <person name="An P."/>
            <person name="Anderson E."/>
            <person name="Anderson S."/>
            <person name="Arachi H."/>
            <person name="Azer M."/>
            <person name="Bachantsang P."/>
            <person name="Barry A."/>
            <person name="Bayul T."/>
            <person name="Berlin A."/>
            <person name="Bessette D."/>
            <person name="Bloom T."/>
            <person name="Bloom T."/>
            <person name="Boguslavskiy L."/>
            <person name="Bonnet C."/>
            <person name="Boukhgalter B."/>
            <person name="Bourzgui I."/>
            <person name="Brown A."/>
            <person name="Cahill P."/>
            <person name="Channer S."/>
            <person name="Cheshatsang Y."/>
            <person name="Chuda L."/>
            <person name="Citroen M."/>
            <person name="Collymore A."/>
            <person name="Cooke P."/>
            <person name="Costello M."/>
            <person name="D'Aco K."/>
            <person name="Daza R."/>
            <person name="De Haan G."/>
            <person name="DeGray S."/>
            <person name="DeMaso C."/>
            <person name="Dhargay N."/>
            <person name="Dooley K."/>
            <person name="Dooley E."/>
            <person name="Doricent M."/>
            <person name="Dorje P."/>
            <person name="Dorjee K."/>
            <person name="Dupes A."/>
            <person name="Elong R."/>
            <person name="Falk J."/>
            <person name="Farina A."/>
            <person name="Faro S."/>
            <person name="Ferguson D."/>
            <person name="Fisher S."/>
            <person name="Foley C.D."/>
            <person name="Franke A."/>
            <person name="Friedrich D."/>
            <person name="Gadbois L."/>
            <person name="Gearin G."/>
            <person name="Gearin C.R."/>
            <person name="Giannoukos G."/>
            <person name="Goode T."/>
            <person name="Graham J."/>
            <person name="Grandbois E."/>
            <person name="Grewal S."/>
            <person name="Gyaltsen K."/>
            <person name="Hafez N."/>
            <person name="Hagos B."/>
            <person name="Hall J."/>
            <person name="Henson C."/>
            <person name="Hollinger A."/>
            <person name="Honan T."/>
            <person name="Huard M.D."/>
            <person name="Hughes L."/>
            <person name="Hurhula B."/>
            <person name="Husby M.E."/>
            <person name="Kamat A."/>
            <person name="Kanga B."/>
            <person name="Kashin S."/>
            <person name="Khazanovich D."/>
            <person name="Kisner P."/>
            <person name="Lance K."/>
            <person name="Lara M."/>
            <person name="Lee W."/>
            <person name="Lennon N."/>
            <person name="Letendre F."/>
            <person name="LeVine R."/>
            <person name="Lipovsky A."/>
            <person name="Liu X."/>
            <person name="Liu J."/>
            <person name="Liu S."/>
            <person name="Lokyitsang T."/>
            <person name="Lokyitsang Y."/>
            <person name="Lubonja R."/>
            <person name="Lui A."/>
            <person name="MacDonald P."/>
            <person name="Magnisalis V."/>
            <person name="Maru K."/>
            <person name="Matthews C."/>
            <person name="McCusker W."/>
            <person name="McDonough S."/>
            <person name="Mehta T."/>
            <person name="Meldrim J."/>
            <person name="Meneus L."/>
            <person name="Mihai O."/>
            <person name="Mihalev A."/>
            <person name="Mihova T."/>
            <person name="Mittelman R."/>
            <person name="Mlenga V."/>
            <person name="Montmayeur A."/>
            <person name="Mulrain L."/>
            <person name="Navidi A."/>
            <person name="Naylor J."/>
            <person name="Negash T."/>
            <person name="Nguyen T."/>
            <person name="Nguyen N."/>
            <person name="Nicol R."/>
            <person name="Norbu C."/>
            <person name="Norbu N."/>
            <person name="Novod N."/>
            <person name="O'Neill B."/>
            <person name="Osman S."/>
            <person name="Markiewicz E."/>
            <person name="Oyono O.L."/>
            <person name="Patti C."/>
            <person name="Phunkhang P."/>
            <person name="Pierre F."/>
            <person name="Priest M."/>
            <person name="Raghuraman S."/>
            <person name="Rege F."/>
            <person name="Reyes R."/>
            <person name="Rise C."/>
            <person name="Rogov P."/>
            <person name="Ross K."/>
            <person name="Ryan E."/>
            <person name="Settipalli S."/>
            <person name="Shea T."/>
            <person name="Sherpa N."/>
            <person name="Shi L."/>
            <person name="Shih D."/>
            <person name="Sparrow T."/>
            <person name="Spaulding J."/>
            <person name="Stalker J."/>
            <person name="Stange-Thomann N."/>
            <person name="Stavropoulos S."/>
            <person name="Stone C."/>
            <person name="Strader C."/>
            <person name="Tesfaye S."/>
            <person name="Thomson T."/>
            <person name="Thoulutsang Y."/>
            <person name="Thoulutsang D."/>
            <person name="Topham K."/>
            <person name="Topping I."/>
            <person name="Tsamla T."/>
            <person name="Vassiliev H."/>
            <person name="Vo A."/>
            <person name="Wangchuk T."/>
            <person name="Wangdi T."/>
            <person name="Weiand M."/>
            <person name="Wilkinson J."/>
            <person name="Wilson A."/>
            <person name="Yadav S."/>
            <person name="Young G."/>
            <person name="Yu Q."/>
            <person name="Zembek L."/>
            <person name="Zhong D."/>
            <person name="Zimmer A."/>
            <person name="Zwirko Z."/>
            <person name="Jaffe D.B."/>
            <person name="Alvarez P."/>
            <person name="Brockman W."/>
            <person name="Butler J."/>
            <person name="Chin C."/>
            <person name="Gnerre S."/>
            <person name="MacCallum I."/>
            <person name="Graves J.A."/>
            <person name="Ponting C.P."/>
            <person name="Breen M."/>
            <person name="Samollow P.B."/>
            <person name="Lander E.S."/>
            <person name="Lindblad-Toh K."/>
        </authorList>
    </citation>
    <scope>NUCLEOTIDE SEQUENCE [LARGE SCALE GENOMIC DNA]</scope>
</reference>
<feature type="compositionally biased region" description="Polar residues" evidence="4">
    <location>
        <begin position="10"/>
        <end position="20"/>
    </location>
</feature>
<dbReference type="PANTHER" id="PTHR12214">
    <property type="entry name" value="GC-RICH SEQUENCE DNA-BINDING FACTOR"/>
    <property type="match status" value="1"/>
</dbReference>
<name>F7D5M4_MONDO</name>
<feature type="compositionally biased region" description="Basic and acidic residues" evidence="4">
    <location>
        <begin position="120"/>
        <end position="133"/>
    </location>
</feature>
<evidence type="ECO:0000256" key="2">
    <source>
        <dbReference type="ARBA" id="ARBA00023242"/>
    </source>
</evidence>
<feature type="coiled-coil region" evidence="3">
    <location>
        <begin position="324"/>
        <end position="367"/>
    </location>
</feature>
<protein>
    <submittedName>
        <fullName evidence="5">Uncharacterized protein</fullName>
    </submittedName>
</protein>
<keyword evidence="6" id="KW-1185">Reference proteome</keyword>
<dbReference type="GeneTree" id="ENSGT00390000000455"/>
<dbReference type="Proteomes" id="UP000002280">
    <property type="component" value="Chromosome 1"/>
</dbReference>
<keyword evidence="2" id="KW-0539">Nucleus</keyword>
<reference evidence="5" key="3">
    <citation type="submission" date="2025-09" db="UniProtKB">
        <authorList>
            <consortium name="Ensembl"/>
        </authorList>
    </citation>
    <scope>IDENTIFICATION</scope>
</reference>
<dbReference type="Ensembl" id="ENSMODT00000010140.4">
    <property type="protein sequence ID" value="ENSMODP00000009948.4"/>
    <property type="gene ID" value="ENSMODG00000007990.5"/>
</dbReference>
<dbReference type="GO" id="GO:0003677">
    <property type="term" value="F:DNA binding"/>
    <property type="evidence" value="ECO:0007669"/>
    <property type="project" value="InterPro"/>
</dbReference>
<proteinExistence type="predicted"/>
<organism evidence="5 6">
    <name type="scientific">Monodelphis domestica</name>
    <name type="common">Gray short-tailed opossum</name>
    <dbReference type="NCBI Taxonomy" id="13616"/>
    <lineage>
        <taxon>Eukaryota</taxon>
        <taxon>Metazoa</taxon>
        <taxon>Chordata</taxon>
        <taxon>Craniata</taxon>
        <taxon>Vertebrata</taxon>
        <taxon>Euteleostomi</taxon>
        <taxon>Mammalia</taxon>
        <taxon>Metatheria</taxon>
        <taxon>Didelphimorphia</taxon>
        <taxon>Didelphidae</taxon>
        <taxon>Monodelphis</taxon>
    </lineage>
</organism>
<dbReference type="GO" id="GO:0000398">
    <property type="term" value="P:mRNA splicing, via spliceosome"/>
    <property type="evidence" value="ECO:0007669"/>
    <property type="project" value="InterPro"/>
</dbReference>
<dbReference type="AlphaFoldDB" id="F7D5M4"/>
<dbReference type="Bgee" id="ENSMODG00000007990">
    <property type="expression patterns" value="Expressed in skeleton of lower jaw and 19 other cell types or tissues"/>
</dbReference>
<reference evidence="5" key="2">
    <citation type="submission" date="2025-08" db="UniProtKB">
        <authorList>
            <consortium name="Ensembl"/>
        </authorList>
    </citation>
    <scope>IDENTIFICATION</scope>
</reference>
<dbReference type="GO" id="GO:0005634">
    <property type="term" value="C:nucleus"/>
    <property type="evidence" value="ECO:0007669"/>
    <property type="project" value="UniProtKB-SubCell"/>
</dbReference>